<keyword evidence="1" id="KW-1133">Transmembrane helix</keyword>
<organism evidence="2 3">
    <name type="scientific">Flagellimonas flava</name>
    <dbReference type="NCBI Taxonomy" id="570519"/>
    <lineage>
        <taxon>Bacteria</taxon>
        <taxon>Pseudomonadati</taxon>
        <taxon>Bacteroidota</taxon>
        <taxon>Flavobacteriia</taxon>
        <taxon>Flavobacteriales</taxon>
        <taxon>Flavobacteriaceae</taxon>
        <taxon>Flagellimonas</taxon>
    </lineage>
</organism>
<dbReference type="RefSeq" id="WP_073175908.1">
    <property type="nucleotide sequence ID" value="NZ_FQWL01000001.1"/>
</dbReference>
<keyword evidence="1" id="KW-0472">Membrane</keyword>
<evidence type="ECO:0000313" key="2">
    <source>
        <dbReference type="EMBL" id="SHG16376.1"/>
    </source>
</evidence>
<accession>A0A1M5HK88</accession>
<dbReference type="STRING" id="570519.SAMN04488116_0029"/>
<gene>
    <name evidence="2" type="ORF">SAMN04488116_0029</name>
</gene>
<evidence type="ECO:0000313" key="3">
    <source>
        <dbReference type="Proteomes" id="UP000184532"/>
    </source>
</evidence>
<sequence length="102" mass="11892">MKTGKSERVKTGVKKSELRLGYSRNIPRMIPWKQALVTAAGVYPLLLTYEWLVKQILPLHHIDRRITLLIVVLMISISMVFMVMPFMLKILGPWLFKNKINK</sequence>
<proteinExistence type="predicted"/>
<keyword evidence="3" id="KW-1185">Reference proteome</keyword>
<feature type="transmembrane region" description="Helical" evidence="1">
    <location>
        <begin position="66"/>
        <end position="88"/>
    </location>
</feature>
<dbReference type="Proteomes" id="UP000184532">
    <property type="component" value="Unassembled WGS sequence"/>
</dbReference>
<dbReference type="EMBL" id="FQWL01000001">
    <property type="protein sequence ID" value="SHG16376.1"/>
    <property type="molecule type" value="Genomic_DNA"/>
</dbReference>
<evidence type="ECO:0000256" key="1">
    <source>
        <dbReference type="SAM" id="Phobius"/>
    </source>
</evidence>
<keyword evidence="1" id="KW-0812">Transmembrane</keyword>
<dbReference type="OrthoDB" id="1452051at2"/>
<protein>
    <submittedName>
        <fullName evidence="2">Uncharacterized protein</fullName>
    </submittedName>
</protein>
<dbReference type="AlphaFoldDB" id="A0A1M5HK88"/>
<reference evidence="3" key="1">
    <citation type="submission" date="2016-11" db="EMBL/GenBank/DDBJ databases">
        <authorList>
            <person name="Varghese N."/>
            <person name="Submissions S."/>
        </authorList>
    </citation>
    <scope>NUCLEOTIDE SEQUENCE [LARGE SCALE GENOMIC DNA]</scope>
    <source>
        <strain evidence="3">DSM 22638</strain>
    </source>
</reference>
<name>A0A1M5HK88_9FLAO</name>